<comment type="caution">
    <text evidence="1">The sequence shown here is derived from an EMBL/GenBank/DDBJ whole genome shotgun (WGS) entry which is preliminary data.</text>
</comment>
<reference evidence="1 2" key="1">
    <citation type="journal article" date="2020" name="Cell">
        <title>Large-Scale Comparative Analyses of Tick Genomes Elucidate Their Genetic Diversity and Vector Capacities.</title>
        <authorList>
            <consortium name="Tick Genome and Microbiome Consortium (TIGMIC)"/>
            <person name="Jia N."/>
            <person name="Wang J."/>
            <person name="Shi W."/>
            <person name="Du L."/>
            <person name="Sun Y."/>
            <person name="Zhan W."/>
            <person name="Jiang J.F."/>
            <person name="Wang Q."/>
            <person name="Zhang B."/>
            <person name="Ji P."/>
            <person name="Bell-Sakyi L."/>
            <person name="Cui X.M."/>
            <person name="Yuan T.T."/>
            <person name="Jiang B.G."/>
            <person name="Yang W.F."/>
            <person name="Lam T.T."/>
            <person name="Chang Q.C."/>
            <person name="Ding S.J."/>
            <person name="Wang X.J."/>
            <person name="Zhu J.G."/>
            <person name="Ruan X.D."/>
            <person name="Zhao L."/>
            <person name="Wei J.T."/>
            <person name="Ye R.Z."/>
            <person name="Que T.C."/>
            <person name="Du C.H."/>
            <person name="Zhou Y.H."/>
            <person name="Cheng J.X."/>
            <person name="Dai P.F."/>
            <person name="Guo W.B."/>
            <person name="Han X.H."/>
            <person name="Huang E.J."/>
            <person name="Li L.F."/>
            <person name="Wei W."/>
            <person name="Gao Y.C."/>
            <person name="Liu J.Z."/>
            <person name="Shao H.Z."/>
            <person name="Wang X."/>
            <person name="Wang C.C."/>
            <person name="Yang T.C."/>
            <person name="Huo Q.B."/>
            <person name="Li W."/>
            <person name="Chen H.Y."/>
            <person name="Chen S.E."/>
            <person name="Zhou L.G."/>
            <person name="Ni X.B."/>
            <person name="Tian J.H."/>
            <person name="Sheng Y."/>
            <person name="Liu T."/>
            <person name="Pan Y.S."/>
            <person name="Xia L.Y."/>
            <person name="Li J."/>
            <person name="Zhao F."/>
            <person name="Cao W.C."/>
        </authorList>
    </citation>
    <scope>NUCLEOTIDE SEQUENCE [LARGE SCALE GENOMIC DNA]</scope>
    <source>
        <strain evidence="1">HaeL-2018</strain>
    </source>
</reference>
<gene>
    <name evidence="1" type="ORF">HPB48_020497</name>
</gene>
<sequence>MLKAAKRKAVRGMTYSKEWILECMIMRMKEPKLYEHMRRQKILVLRSKVTLRKYFKSYRTGFEFSEEVLRLIQDGWKAFGR</sequence>
<dbReference type="Proteomes" id="UP000821853">
    <property type="component" value="Chromosome 3"/>
</dbReference>
<accession>A0A9J6GC70</accession>
<protein>
    <submittedName>
        <fullName evidence="1">Uncharacterized protein</fullName>
    </submittedName>
</protein>
<dbReference type="EMBL" id="JABSTR010000005">
    <property type="protein sequence ID" value="KAH9372048.1"/>
    <property type="molecule type" value="Genomic_DNA"/>
</dbReference>
<evidence type="ECO:0000313" key="1">
    <source>
        <dbReference type="EMBL" id="KAH9372048.1"/>
    </source>
</evidence>
<proteinExistence type="predicted"/>
<name>A0A9J6GC70_HAELO</name>
<organism evidence="1 2">
    <name type="scientific">Haemaphysalis longicornis</name>
    <name type="common">Bush tick</name>
    <dbReference type="NCBI Taxonomy" id="44386"/>
    <lineage>
        <taxon>Eukaryota</taxon>
        <taxon>Metazoa</taxon>
        <taxon>Ecdysozoa</taxon>
        <taxon>Arthropoda</taxon>
        <taxon>Chelicerata</taxon>
        <taxon>Arachnida</taxon>
        <taxon>Acari</taxon>
        <taxon>Parasitiformes</taxon>
        <taxon>Ixodida</taxon>
        <taxon>Ixodoidea</taxon>
        <taxon>Ixodidae</taxon>
        <taxon>Haemaphysalinae</taxon>
        <taxon>Haemaphysalis</taxon>
    </lineage>
</organism>
<dbReference type="OrthoDB" id="6503678at2759"/>
<evidence type="ECO:0000313" key="2">
    <source>
        <dbReference type="Proteomes" id="UP000821853"/>
    </source>
</evidence>
<dbReference type="OMA" id="WILECMI"/>
<dbReference type="VEuPathDB" id="VectorBase:HLOH_050457"/>
<dbReference type="AlphaFoldDB" id="A0A9J6GC70"/>
<keyword evidence="2" id="KW-1185">Reference proteome</keyword>